<name>A0ABW5YJY6_9FLAO</name>
<reference evidence="2" key="1">
    <citation type="journal article" date="2019" name="Int. J. Syst. Evol. Microbiol.">
        <title>The Global Catalogue of Microorganisms (GCM) 10K type strain sequencing project: providing services to taxonomists for standard genome sequencing and annotation.</title>
        <authorList>
            <consortium name="The Broad Institute Genomics Platform"/>
            <consortium name="The Broad Institute Genome Sequencing Center for Infectious Disease"/>
            <person name="Wu L."/>
            <person name="Ma J."/>
        </authorList>
    </citation>
    <scope>NUCLEOTIDE SEQUENCE [LARGE SCALE GENOMIC DNA]</scope>
    <source>
        <strain evidence="2">KCTC 22671</strain>
    </source>
</reference>
<organism evidence="1 2">
    <name type="scientific">Flavobacterium chuncheonense</name>
    <dbReference type="NCBI Taxonomy" id="2026653"/>
    <lineage>
        <taxon>Bacteria</taxon>
        <taxon>Pseudomonadati</taxon>
        <taxon>Bacteroidota</taxon>
        <taxon>Flavobacteriia</taxon>
        <taxon>Flavobacteriales</taxon>
        <taxon>Flavobacteriaceae</taxon>
        <taxon>Flavobacterium</taxon>
    </lineage>
</organism>
<evidence type="ECO:0000313" key="2">
    <source>
        <dbReference type="Proteomes" id="UP001597534"/>
    </source>
</evidence>
<accession>A0ABW5YJY6</accession>
<gene>
    <name evidence="1" type="ORF">ACFS5J_04905</name>
</gene>
<dbReference type="EMBL" id="JBHUPC010000012">
    <property type="protein sequence ID" value="MFD2891349.1"/>
    <property type="molecule type" value="Genomic_DNA"/>
</dbReference>
<dbReference type="Proteomes" id="UP001597534">
    <property type="component" value="Unassembled WGS sequence"/>
</dbReference>
<comment type="caution">
    <text evidence="1">The sequence shown here is derived from an EMBL/GenBank/DDBJ whole genome shotgun (WGS) entry which is preliminary data.</text>
</comment>
<dbReference type="RefSeq" id="WP_379810923.1">
    <property type="nucleotide sequence ID" value="NZ_JBHUPC010000012.1"/>
</dbReference>
<proteinExistence type="predicted"/>
<sequence length="337" mass="39131">MKKIETCTFLLLFLISFNFYAQRKIQFLDSISNDRIGYVSIDLLNGNGYYGNSEGVTYLDTVNFKSVKFTHISYYDKLELISTMKDTVYLKPKEIALDEVVLTKYFTGKKVEITKSISKGKDSIFCAFGTYGYQIAQFIKFDDAKTYYIDEFSIPIKQDDLYMKINNIKEFSTFLVKLSFHENYNGLPSDNTITESEYISVGKSEIKKGVITYKLVKPIKFAKNGIFSIITFLGQTDNNGDLLLESPHRVLKDKKGKEILFVKYLPIKIPLKESKSDTVNTFSKLFFSKENIYTRITPPISIPMNLVGVDKKEYIENLKRDMPIYYIDFGFKYFYYE</sequence>
<evidence type="ECO:0000313" key="1">
    <source>
        <dbReference type="EMBL" id="MFD2891349.1"/>
    </source>
</evidence>
<keyword evidence="2" id="KW-1185">Reference proteome</keyword>
<protein>
    <submittedName>
        <fullName evidence="1">Uncharacterized protein</fullName>
    </submittedName>
</protein>